<comment type="similarity">
    <text evidence="1 5 6">Belongs to the peptidase S8 family.</text>
</comment>
<accession>A0ABY5DP43</accession>
<proteinExistence type="inferred from homology"/>
<keyword evidence="2 5" id="KW-0645">Protease</keyword>
<gene>
    <name evidence="10" type="ORF">NBH00_20970</name>
</gene>
<keyword evidence="4 5" id="KW-0720">Serine protease</keyword>
<dbReference type="PROSITE" id="PS00138">
    <property type="entry name" value="SUBTILASE_SER"/>
    <property type="match status" value="1"/>
</dbReference>
<evidence type="ECO:0000256" key="1">
    <source>
        <dbReference type="ARBA" id="ARBA00011073"/>
    </source>
</evidence>
<dbReference type="InterPro" id="IPR023828">
    <property type="entry name" value="Peptidase_S8_Ser-AS"/>
</dbReference>
<feature type="chain" id="PRO_5046210939" evidence="8">
    <location>
        <begin position="36"/>
        <end position="494"/>
    </location>
</feature>
<feature type="active site" description="Charge relay system" evidence="5">
    <location>
        <position position="399"/>
    </location>
</feature>
<dbReference type="InterPro" id="IPR036852">
    <property type="entry name" value="Peptidase_S8/S53_dom_sf"/>
</dbReference>
<dbReference type="PROSITE" id="PS00137">
    <property type="entry name" value="SUBTILASE_HIS"/>
    <property type="match status" value="1"/>
</dbReference>
<dbReference type="PROSITE" id="PS00136">
    <property type="entry name" value="SUBTILASE_ASP"/>
    <property type="match status" value="1"/>
</dbReference>
<evidence type="ECO:0000259" key="9">
    <source>
        <dbReference type="Pfam" id="PF00082"/>
    </source>
</evidence>
<organism evidence="10 11">
    <name type="scientific">Paraconexibacter antarcticus</name>
    <dbReference type="NCBI Taxonomy" id="2949664"/>
    <lineage>
        <taxon>Bacteria</taxon>
        <taxon>Bacillati</taxon>
        <taxon>Actinomycetota</taxon>
        <taxon>Thermoleophilia</taxon>
        <taxon>Solirubrobacterales</taxon>
        <taxon>Paraconexibacteraceae</taxon>
        <taxon>Paraconexibacter</taxon>
    </lineage>
</organism>
<dbReference type="InterPro" id="IPR000209">
    <property type="entry name" value="Peptidase_S8/S53_dom"/>
</dbReference>
<evidence type="ECO:0000256" key="8">
    <source>
        <dbReference type="SAM" id="SignalP"/>
    </source>
</evidence>
<dbReference type="InterPro" id="IPR015500">
    <property type="entry name" value="Peptidase_S8_subtilisin-rel"/>
</dbReference>
<dbReference type="PROSITE" id="PS51892">
    <property type="entry name" value="SUBTILASE"/>
    <property type="match status" value="1"/>
</dbReference>
<evidence type="ECO:0000256" key="4">
    <source>
        <dbReference type="ARBA" id="ARBA00022825"/>
    </source>
</evidence>
<dbReference type="Proteomes" id="UP001056035">
    <property type="component" value="Chromosome"/>
</dbReference>
<dbReference type="SUPFAM" id="SSF52743">
    <property type="entry name" value="Subtilisin-like"/>
    <property type="match status" value="1"/>
</dbReference>
<protein>
    <submittedName>
        <fullName evidence="10">S8 family serine peptidase</fullName>
    </submittedName>
</protein>
<feature type="region of interest" description="Disordered" evidence="7">
    <location>
        <begin position="458"/>
        <end position="494"/>
    </location>
</feature>
<evidence type="ECO:0000256" key="7">
    <source>
        <dbReference type="SAM" id="MobiDB-lite"/>
    </source>
</evidence>
<dbReference type="InterPro" id="IPR022398">
    <property type="entry name" value="Peptidase_S8_His-AS"/>
</dbReference>
<feature type="compositionally biased region" description="Pro residues" evidence="7">
    <location>
        <begin position="484"/>
        <end position="494"/>
    </location>
</feature>
<evidence type="ECO:0000256" key="2">
    <source>
        <dbReference type="ARBA" id="ARBA00022670"/>
    </source>
</evidence>
<dbReference type="Pfam" id="PF00082">
    <property type="entry name" value="Peptidase_S8"/>
    <property type="match status" value="1"/>
</dbReference>
<dbReference type="PANTHER" id="PTHR43806:SF11">
    <property type="entry name" value="CEREVISIN-RELATED"/>
    <property type="match status" value="1"/>
</dbReference>
<evidence type="ECO:0000256" key="3">
    <source>
        <dbReference type="ARBA" id="ARBA00022801"/>
    </source>
</evidence>
<keyword evidence="8" id="KW-0732">Signal</keyword>
<keyword evidence="3 5" id="KW-0378">Hydrolase</keyword>
<dbReference type="RefSeq" id="WP_254570524.1">
    <property type="nucleotide sequence ID" value="NZ_CP098502.1"/>
</dbReference>
<dbReference type="EMBL" id="CP098502">
    <property type="protein sequence ID" value="UTI63803.1"/>
    <property type="molecule type" value="Genomic_DNA"/>
</dbReference>
<name>A0ABY5DP43_9ACTN</name>
<evidence type="ECO:0000313" key="10">
    <source>
        <dbReference type="EMBL" id="UTI63803.1"/>
    </source>
</evidence>
<dbReference type="PANTHER" id="PTHR43806">
    <property type="entry name" value="PEPTIDASE S8"/>
    <property type="match status" value="1"/>
</dbReference>
<feature type="signal peptide" evidence="8">
    <location>
        <begin position="1"/>
        <end position="35"/>
    </location>
</feature>
<evidence type="ECO:0000256" key="6">
    <source>
        <dbReference type="RuleBase" id="RU003355"/>
    </source>
</evidence>
<dbReference type="Gene3D" id="3.40.50.200">
    <property type="entry name" value="Peptidase S8/S53 domain"/>
    <property type="match status" value="1"/>
</dbReference>
<feature type="compositionally biased region" description="Pro residues" evidence="7">
    <location>
        <begin position="462"/>
        <end position="477"/>
    </location>
</feature>
<dbReference type="InterPro" id="IPR050131">
    <property type="entry name" value="Peptidase_S8_subtilisin-like"/>
</dbReference>
<evidence type="ECO:0000256" key="5">
    <source>
        <dbReference type="PROSITE-ProRule" id="PRU01240"/>
    </source>
</evidence>
<feature type="domain" description="Peptidase S8/S53" evidence="9">
    <location>
        <begin position="159"/>
        <end position="450"/>
    </location>
</feature>
<feature type="active site" description="Charge relay system" evidence="5">
    <location>
        <position position="168"/>
    </location>
</feature>
<dbReference type="PRINTS" id="PR00723">
    <property type="entry name" value="SUBTILISIN"/>
</dbReference>
<keyword evidence="11" id="KW-1185">Reference proteome</keyword>
<reference evidence="10 11" key="1">
    <citation type="submission" date="2022-06" db="EMBL/GenBank/DDBJ databases">
        <title>Paraconexibacter antarcticus.</title>
        <authorList>
            <person name="Kim C.S."/>
        </authorList>
    </citation>
    <scope>NUCLEOTIDE SEQUENCE [LARGE SCALE GENOMIC DNA]</scope>
    <source>
        <strain evidence="10 11">02-257</strain>
    </source>
</reference>
<feature type="active site" description="Charge relay system" evidence="5">
    <location>
        <position position="209"/>
    </location>
</feature>
<evidence type="ECO:0000313" key="11">
    <source>
        <dbReference type="Proteomes" id="UP001056035"/>
    </source>
</evidence>
<dbReference type="InterPro" id="IPR023827">
    <property type="entry name" value="Peptidase_S8_Asp-AS"/>
</dbReference>
<sequence>MSLHLASGRARARLLAAALLPFAATALLSAPAAHAADPSRRVVVRFKHDVGAAERTAVLRAAGVGSSFAGAGGAVVGRLRRGTTAAAALTRLRAERPVAWVTPAYRARIAGFNPDDTGTTGHAAAAGGWSARQWDFTGPFGIRAQDAWNLARAAGADGGRGIVVGLLDTGVAYADRGPYVRSPDLPAVRMIRGRDFVGSDNFPNDENGHGTFVAGEIAAAANNGYGMVGVAYAAKILAVRVLDQYGEGSSYRVAQGIRYAVDHGARVLNVSIELSDGVRPVSLTSAPDIRSALEYAKRHRVAVVGASGNSAVDNVPARKYGSLSIQVGGTTEHGCAADYSNDGPGLDLMAPGGGDDSPLLGDDANCNPGAPPGRTIRQITFRASDPGRFIVPGDYEGTSMAAPHVTGVIALMLAAKTLGDDPTPAQIEKRLKATARDLGVPGPDRAYGAGLLDAAAALGAPKAPPSTTPPSSNPAPAPTGTTPAPAPTGGPLLP</sequence>